<protein>
    <submittedName>
        <fullName evidence="6 7">Aspartyl protease family protein At5g10770</fullName>
    </submittedName>
</protein>
<dbReference type="Proteomes" id="UP001652623">
    <property type="component" value="Chromosome 1"/>
</dbReference>
<dbReference type="KEGG" id="zju:107408591"/>
<dbReference type="InterPro" id="IPR021109">
    <property type="entry name" value="Peptidase_aspartic_dom_sf"/>
</dbReference>
<proteinExistence type="inferred from homology"/>
<evidence type="ECO:0000259" key="4">
    <source>
        <dbReference type="PROSITE" id="PS51767"/>
    </source>
</evidence>
<dbReference type="Gene3D" id="2.40.70.10">
    <property type="entry name" value="Acid Proteases"/>
    <property type="match status" value="2"/>
</dbReference>
<dbReference type="InterPro" id="IPR001461">
    <property type="entry name" value="Aspartic_peptidase_A1"/>
</dbReference>
<feature type="signal peptide" evidence="3">
    <location>
        <begin position="1"/>
        <end position="19"/>
    </location>
</feature>
<comment type="similarity">
    <text evidence="1">Belongs to the peptidase A1 family.</text>
</comment>
<dbReference type="GO" id="GO:0004190">
    <property type="term" value="F:aspartic-type endopeptidase activity"/>
    <property type="evidence" value="ECO:0007669"/>
    <property type="project" value="InterPro"/>
</dbReference>
<organism evidence="5 7">
    <name type="scientific">Ziziphus jujuba</name>
    <name type="common">Chinese jujube</name>
    <name type="synonym">Ziziphus sativa</name>
    <dbReference type="NCBI Taxonomy" id="326968"/>
    <lineage>
        <taxon>Eukaryota</taxon>
        <taxon>Viridiplantae</taxon>
        <taxon>Streptophyta</taxon>
        <taxon>Embryophyta</taxon>
        <taxon>Tracheophyta</taxon>
        <taxon>Spermatophyta</taxon>
        <taxon>Magnoliopsida</taxon>
        <taxon>eudicotyledons</taxon>
        <taxon>Gunneridae</taxon>
        <taxon>Pentapetalae</taxon>
        <taxon>rosids</taxon>
        <taxon>fabids</taxon>
        <taxon>Rosales</taxon>
        <taxon>Rhamnaceae</taxon>
        <taxon>Paliureae</taxon>
        <taxon>Ziziphus</taxon>
    </lineage>
</organism>
<dbReference type="PANTHER" id="PTHR13683">
    <property type="entry name" value="ASPARTYL PROTEASES"/>
    <property type="match status" value="1"/>
</dbReference>
<keyword evidence="3" id="KW-0732">Signal</keyword>
<sequence length="470" mass="50824">MRSAWFLLFYFLLSTTASSLSEFQENESAEKLSGIHLNIYHTRRHDSSVTSKSPFAILTDILATDEERIKVLHSRLVNRKTGTEAASSSASYRHRQGVLKKPIGIPLNPGSTIGSGNYYVKVGIGSPVKYYAMLMDTGSSFSWLQCQPCSIYCYSQIDPLFDPSASKTYKKLTCSTTECSLIKDATLNEPFCQANSNTCIYTASYGDTSFSEGYLSQDLLTLAPSESLPRFIYGCGQDNQGLFGRAAGILGLARDKLSMLAQVSTKYGYAFSYCLPSAFPISSRGGQGGVLSIGNTSLSPSIPYKFTPLIKNSFNPSLYFLSLTAITVANKPLGVGAANYKVPTIIDSGTVITRLPSPVYTALQKSFVQIMSKKYAQAPEFSILDTCFKANLNSALAVPEIKLIFQGGADLSLGAHNILIEANKGVVCLAFAPISGSNQIAIIGNHQQQTFKVAYDISKSRIGFAPGGCR</sequence>
<dbReference type="InterPro" id="IPR032861">
    <property type="entry name" value="TAXi_N"/>
</dbReference>
<keyword evidence="5" id="KW-1185">Reference proteome</keyword>
<keyword evidence="6 7" id="KW-0645">Protease</keyword>
<dbReference type="SMR" id="A0A6P3Z3Z9"/>
<dbReference type="InterPro" id="IPR033873">
    <property type="entry name" value="CND41-like"/>
</dbReference>
<evidence type="ECO:0000313" key="6">
    <source>
        <dbReference type="RefSeq" id="XP_015870042.2"/>
    </source>
</evidence>
<name>A0A6P3Z3Z9_ZIZJJ</name>
<dbReference type="PANTHER" id="PTHR13683:SF809">
    <property type="entry name" value="PEPTIDASE A1 DOMAIN-CONTAINING PROTEIN"/>
    <property type="match status" value="1"/>
</dbReference>
<dbReference type="CDD" id="cd05472">
    <property type="entry name" value="cnd41_like"/>
    <property type="match status" value="1"/>
</dbReference>
<dbReference type="InterPro" id="IPR032799">
    <property type="entry name" value="TAXi_C"/>
</dbReference>
<dbReference type="RefSeq" id="XP_015871481.2">
    <property type="nucleotide sequence ID" value="XM_016015995.4"/>
</dbReference>
<dbReference type="RefSeq" id="XP_015870042.2">
    <property type="nucleotide sequence ID" value="XM_016014556.4"/>
</dbReference>
<feature type="chain" id="PRO_5044646885" evidence="3">
    <location>
        <begin position="20"/>
        <end position="470"/>
    </location>
</feature>
<dbReference type="GeneID" id="107408591"/>
<dbReference type="SUPFAM" id="SSF50630">
    <property type="entry name" value="Acid proteases"/>
    <property type="match status" value="1"/>
</dbReference>
<evidence type="ECO:0000256" key="1">
    <source>
        <dbReference type="ARBA" id="ARBA00007447"/>
    </source>
</evidence>
<evidence type="ECO:0000313" key="5">
    <source>
        <dbReference type="Proteomes" id="UP001652623"/>
    </source>
</evidence>
<evidence type="ECO:0000256" key="3">
    <source>
        <dbReference type="SAM" id="SignalP"/>
    </source>
</evidence>
<keyword evidence="6 7" id="KW-0378">Hydrolase</keyword>
<gene>
    <name evidence="6 7" type="primary">LOC107408591</name>
</gene>
<evidence type="ECO:0000313" key="7">
    <source>
        <dbReference type="RefSeq" id="XP_015871481.2"/>
    </source>
</evidence>
<reference evidence="5 6" key="1">
    <citation type="submission" date="2025-05" db="UniProtKB">
        <authorList>
            <consortium name="RefSeq"/>
        </authorList>
    </citation>
    <scope>NUCLEOTIDE SEQUENCE [LARGE SCALE GENOMIC DNA]</scope>
    <source>
        <tissue evidence="6 7">Seedling</tissue>
    </source>
</reference>
<dbReference type="PROSITE" id="PS51767">
    <property type="entry name" value="PEPTIDASE_A1"/>
    <property type="match status" value="1"/>
</dbReference>
<feature type="domain" description="Peptidase A1" evidence="4">
    <location>
        <begin position="118"/>
        <end position="465"/>
    </location>
</feature>
<dbReference type="AlphaFoldDB" id="A0A6P3Z3Z9"/>
<feature type="active site" evidence="2">
    <location>
        <position position="347"/>
    </location>
</feature>
<dbReference type="GO" id="GO:0006508">
    <property type="term" value="P:proteolysis"/>
    <property type="evidence" value="ECO:0007669"/>
    <property type="project" value="UniProtKB-KW"/>
</dbReference>
<evidence type="ECO:0000256" key="2">
    <source>
        <dbReference type="PIRSR" id="PIRSR601461-1"/>
    </source>
</evidence>
<dbReference type="InterPro" id="IPR033121">
    <property type="entry name" value="PEPTIDASE_A1"/>
</dbReference>
<dbReference type="Pfam" id="PF14543">
    <property type="entry name" value="TAXi_N"/>
    <property type="match status" value="1"/>
</dbReference>
<feature type="active site" evidence="2">
    <location>
        <position position="136"/>
    </location>
</feature>
<dbReference type="Pfam" id="PF14541">
    <property type="entry name" value="TAXi_C"/>
    <property type="match status" value="1"/>
</dbReference>
<accession>A0A6P3Z3Z9</accession>